<gene>
    <name evidence="1" type="ORF">BTO32_08675</name>
</gene>
<sequence length="83" mass="9328">MRRVRFALFGILNETGNCKEKGEWEEMKGWILVRVSFLSRLSFRRTRKGQGLAGPGIVRNLLNVNTSGASFVPAAKPAVYLIF</sequence>
<name>A0A1V2DSY2_9GAMM</name>
<organism evidence="1 2">
    <name type="scientific">Marinobacter lutaoensis</name>
    <dbReference type="NCBI Taxonomy" id="135739"/>
    <lineage>
        <taxon>Bacteria</taxon>
        <taxon>Pseudomonadati</taxon>
        <taxon>Pseudomonadota</taxon>
        <taxon>Gammaproteobacteria</taxon>
        <taxon>Pseudomonadales</taxon>
        <taxon>Marinobacteraceae</taxon>
        <taxon>Marinobacter</taxon>
    </lineage>
</organism>
<dbReference type="Proteomes" id="UP000189339">
    <property type="component" value="Unassembled WGS sequence"/>
</dbReference>
<dbReference type="STRING" id="135739.BTO32_08675"/>
<keyword evidence="2" id="KW-1185">Reference proteome</keyword>
<reference evidence="1 2" key="1">
    <citation type="submission" date="2016-12" db="EMBL/GenBank/DDBJ databases">
        <title>Marinobacter lutaoensis whole genome sequencing.</title>
        <authorList>
            <person name="Verma A."/>
            <person name="Krishnamurthi S."/>
        </authorList>
    </citation>
    <scope>NUCLEOTIDE SEQUENCE [LARGE SCALE GENOMIC DNA]</scope>
    <source>
        <strain evidence="1 2">T5054</strain>
    </source>
</reference>
<evidence type="ECO:0000313" key="2">
    <source>
        <dbReference type="Proteomes" id="UP000189339"/>
    </source>
</evidence>
<dbReference type="EMBL" id="MSCW01000006">
    <property type="protein sequence ID" value="ONF43722.1"/>
    <property type="molecule type" value="Genomic_DNA"/>
</dbReference>
<evidence type="ECO:0000313" key="1">
    <source>
        <dbReference type="EMBL" id="ONF43722.1"/>
    </source>
</evidence>
<accession>A0A1V2DSY2</accession>
<protein>
    <submittedName>
        <fullName evidence="1">Uncharacterized protein</fullName>
    </submittedName>
</protein>
<comment type="caution">
    <text evidence="1">The sequence shown here is derived from an EMBL/GenBank/DDBJ whole genome shotgun (WGS) entry which is preliminary data.</text>
</comment>
<proteinExistence type="predicted"/>
<dbReference type="AlphaFoldDB" id="A0A1V2DSY2"/>